<evidence type="ECO:0000313" key="3">
    <source>
        <dbReference type="Proteomes" id="UP001174997"/>
    </source>
</evidence>
<keyword evidence="1" id="KW-0812">Transmembrane</keyword>
<keyword evidence="1" id="KW-0472">Membrane</keyword>
<keyword evidence="3" id="KW-1185">Reference proteome</keyword>
<accession>A0AA40D7B1</accession>
<comment type="caution">
    <text evidence="2">The sequence shown here is derived from an EMBL/GenBank/DDBJ whole genome shotgun (WGS) entry which is preliminary data.</text>
</comment>
<protein>
    <submittedName>
        <fullName evidence="2">Uncharacterized protein</fullName>
    </submittedName>
</protein>
<dbReference type="AlphaFoldDB" id="A0AA40D7B1"/>
<feature type="transmembrane region" description="Helical" evidence="1">
    <location>
        <begin position="96"/>
        <end position="114"/>
    </location>
</feature>
<evidence type="ECO:0000313" key="2">
    <source>
        <dbReference type="EMBL" id="KAK0665863.1"/>
    </source>
</evidence>
<dbReference type="Proteomes" id="UP001174997">
    <property type="component" value="Unassembled WGS sequence"/>
</dbReference>
<dbReference type="EMBL" id="JAULSY010000100">
    <property type="protein sequence ID" value="KAK0665863.1"/>
    <property type="molecule type" value="Genomic_DNA"/>
</dbReference>
<proteinExistence type="predicted"/>
<keyword evidence="1" id="KW-1133">Transmembrane helix</keyword>
<reference evidence="2" key="1">
    <citation type="submission" date="2023-06" db="EMBL/GenBank/DDBJ databases">
        <title>Genome-scale phylogeny and comparative genomics of the fungal order Sordariales.</title>
        <authorList>
            <consortium name="Lawrence Berkeley National Laboratory"/>
            <person name="Hensen N."/>
            <person name="Bonometti L."/>
            <person name="Westerberg I."/>
            <person name="Brannstrom I.O."/>
            <person name="Guillou S."/>
            <person name="Cros-Aarteil S."/>
            <person name="Calhoun S."/>
            <person name="Haridas S."/>
            <person name="Kuo A."/>
            <person name="Mondo S."/>
            <person name="Pangilinan J."/>
            <person name="Riley R."/>
            <person name="Labutti K."/>
            <person name="Andreopoulos B."/>
            <person name="Lipzen A."/>
            <person name="Chen C."/>
            <person name="Yanf M."/>
            <person name="Daum C."/>
            <person name="Ng V."/>
            <person name="Clum A."/>
            <person name="Steindorff A."/>
            <person name="Ohm R."/>
            <person name="Martin F."/>
            <person name="Silar P."/>
            <person name="Natvig D."/>
            <person name="Lalanne C."/>
            <person name="Gautier V."/>
            <person name="Ament-Velasquez S.L."/>
            <person name="Kruys A."/>
            <person name="Hutchinson M.I."/>
            <person name="Powell A.J."/>
            <person name="Barry K."/>
            <person name="Miller A.N."/>
            <person name="Grigoriev I.V."/>
            <person name="Debuchy R."/>
            <person name="Gladieux P."/>
            <person name="Thoren M.H."/>
            <person name="Johannesson H."/>
        </authorList>
    </citation>
    <scope>NUCLEOTIDE SEQUENCE</scope>
    <source>
        <strain evidence="2">CBS 307.81</strain>
    </source>
</reference>
<evidence type="ECO:0000256" key="1">
    <source>
        <dbReference type="SAM" id="Phobius"/>
    </source>
</evidence>
<name>A0AA40D7B1_9PEZI</name>
<gene>
    <name evidence="2" type="ORF">QBC41DRAFT_8324</name>
</gene>
<sequence length="206" mass="23211">MVPLEQHYPGQDRVESLTLPRPHVSSGCDNDTMSDDGFCCARCDAHTRCSFWTRIPYATQKAKRAAAYKDQWELMASEYRARVAGLFSQRPDSRDLREFVLLFFFFFFFLQSWWKQVKRNKRNLDGLPSACSSDFVSCVTSMISRIYLRCSGLKCPALVSKSSGKTLGTGLGSSGLSVRVIQIGCRLLTLGKEYLVDCGIGRCSRI</sequence>
<organism evidence="2 3">
    <name type="scientific">Cercophora samala</name>
    <dbReference type="NCBI Taxonomy" id="330535"/>
    <lineage>
        <taxon>Eukaryota</taxon>
        <taxon>Fungi</taxon>
        <taxon>Dikarya</taxon>
        <taxon>Ascomycota</taxon>
        <taxon>Pezizomycotina</taxon>
        <taxon>Sordariomycetes</taxon>
        <taxon>Sordariomycetidae</taxon>
        <taxon>Sordariales</taxon>
        <taxon>Lasiosphaeriaceae</taxon>
        <taxon>Cercophora</taxon>
    </lineage>
</organism>